<dbReference type="GO" id="GO:0003677">
    <property type="term" value="F:DNA binding"/>
    <property type="evidence" value="ECO:0007669"/>
    <property type="project" value="InterPro"/>
</dbReference>
<sequence length="164" mass="18217">MSQDIRYHKEFVLSTIVSQFPESRVVVESVGSGPIAQNFTKPAGTLKRSSRDGRLPRRVERSIREDHDPEFKDRLIRARQIWAEEAYPDAPQSLAKMRLQKGLSQTQLADLIGTSQSHIAKIEAGQVRIYLDTANRLAVALSVSLDKLNALLDSTSAESSSKVA</sequence>
<dbReference type="Proteomes" id="UP000076825">
    <property type="component" value="Chromosome 1"/>
</dbReference>
<dbReference type="SMART" id="SM00530">
    <property type="entry name" value="HTH_XRE"/>
    <property type="match status" value="1"/>
</dbReference>
<dbReference type="STRING" id="123899.SAMEA3906487_03858"/>
<dbReference type="EMBL" id="LT546645">
    <property type="protein sequence ID" value="SAI73814.1"/>
    <property type="molecule type" value="Genomic_DNA"/>
</dbReference>
<evidence type="ECO:0000259" key="2">
    <source>
        <dbReference type="PROSITE" id="PS50943"/>
    </source>
</evidence>
<dbReference type="GeneID" id="56591605"/>
<dbReference type="KEGG" id="btrm:SAMEA390648703858"/>
<feature type="region of interest" description="Disordered" evidence="1">
    <location>
        <begin position="39"/>
        <end position="59"/>
    </location>
</feature>
<dbReference type="Gene3D" id="1.10.260.40">
    <property type="entry name" value="lambda repressor-like DNA-binding domains"/>
    <property type="match status" value="1"/>
</dbReference>
<dbReference type="AlphaFoldDB" id="A0A146A6S0"/>
<evidence type="ECO:0000313" key="4">
    <source>
        <dbReference type="Proteomes" id="UP000076825"/>
    </source>
</evidence>
<feature type="domain" description="HTH cro/C1-type" evidence="2">
    <location>
        <begin position="94"/>
        <end position="148"/>
    </location>
</feature>
<dbReference type="InterPro" id="IPR001387">
    <property type="entry name" value="Cro/C1-type_HTH"/>
</dbReference>
<reference evidence="3 4" key="1">
    <citation type="submission" date="2016-04" db="EMBL/GenBank/DDBJ databases">
        <authorList>
            <consortium name="Pathogen Informatics"/>
        </authorList>
    </citation>
    <scope>NUCLEOTIDE SEQUENCE [LARGE SCALE GENOMIC DNA]</scope>
    <source>
        <strain evidence="3 4">H044680328</strain>
    </source>
</reference>
<dbReference type="SUPFAM" id="SSF47413">
    <property type="entry name" value="lambda repressor-like DNA-binding domains"/>
    <property type="match status" value="1"/>
</dbReference>
<dbReference type="CDD" id="cd00093">
    <property type="entry name" value="HTH_XRE"/>
    <property type="match status" value="1"/>
</dbReference>
<dbReference type="PROSITE" id="PS50943">
    <property type="entry name" value="HTH_CROC1"/>
    <property type="match status" value="1"/>
</dbReference>
<dbReference type="RefSeq" id="WP_063492397.1">
    <property type="nucleotide sequence ID" value="NZ_CP016340.1"/>
</dbReference>
<proteinExistence type="predicted"/>
<dbReference type="PATRIC" id="fig|123899.6.peg.3858"/>
<evidence type="ECO:0000256" key="1">
    <source>
        <dbReference type="SAM" id="MobiDB-lite"/>
    </source>
</evidence>
<feature type="compositionally biased region" description="Basic and acidic residues" evidence="1">
    <location>
        <begin position="49"/>
        <end position="59"/>
    </location>
</feature>
<dbReference type="Pfam" id="PF01381">
    <property type="entry name" value="HTH_3"/>
    <property type="match status" value="1"/>
</dbReference>
<keyword evidence="4" id="KW-1185">Reference proteome</keyword>
<accession>A0A146A6S0</accession>
<dbReference type="InterPro" id="IPR010982">
    <property type="entry name" value="Lambda_DNA-bd_dom_sf"/>
</dbReference>
<evidence type="ECO:0000313" key="3">
    <source>
        <dbReference type="EMBL" id="SAI73814.1"/>
    </source>
</evidence>
<name>A0A146A6S0_9BORD</name>
<protein>
    <submittedName>
        <fullName evidence="3">Anaerobic benzoate catabolism transcriptional regulator</fullName>
    </submittedName>
</protein>
<gene>
    <name evidence="3" type="ORF">SAMEA3906487_03858</name>
</gene>
<organism evidence="3 4">
    <name type="scientific">Bordetella trematum</name>
    <dbReference type="NCBI Taxonomy" id="123899"/>
    <lineage>
        <taxon>Bacteria</taxon>
        <taxon>Pseudomonadati</taxon>
        <taxon>Pseudomonadota</taxon>
        <taxon>Betaproteobacteria</taxon>
        <taxon>Burkholderiales</taxon>
        <taxon>Alcaligenaceae</taxon>
        <taxon>Bordetella</taxon>
    </lineage>
</organism>